<name>A0A3M7SCJ4_BRAPC</name>
<accession>A0A3M7SCJ4</accession>
<comment type="caution">
    <text evidence="2">The sequence shown here is derived from an EMBL/GenBank/DDBJ whole genome shotgun (WGS) entry which is preliminary data.</text>
</comment>
<organism evidence="2 3">
    <name type="scientific">Brachionus plicatilis</name>
    <name type="common">Marine rotifer</name>
    <name type="synonym">Brachionus muelleri</name>
    <dbReference type="NCBI Taxonomy" id="10195"/>
    <lineage>
        <taxon>Eukaryota</taxon>
        <taxon>Metazoa</taxon>
        <taxon>Spiralia</taxon>
        <taxon>Gnathifera</taxon>
        <taxon>Rotifera</taxon>
        <taxon>Eurotatoria</taxon>
        <taxon>Monogononta</taxon>
        <taxon>Pseudotrocha</taxon>
        <taxon>Ploima</taxon>
        <taxon>Brachionidae</taxon>
        <taxon>Brachionus</taxon>
    </lineage>
</organism>
<sequence>MRGLKALGWSPRNLSCMRGSYRVVMNDPLLFSLKYGSSTWASTNTSSSFRDDWPLIANSSLMLKLVGEYNKGFESRYIECPTPLYKLFNHFCLVCHFGGAKLNTELQINNKYKLKCLITTLIYFISTLNYFCLFFWQIESEKNQLKKFKFTFRSKKIIKS</sequence>
<dbReference type="EMBL" id="REGN01001620">
    <property type="protein sequence ID" value="RNA33553.1"/>
    <property type="molecule type" value="Genomic_DNA"/>
</dbReference>
<proteinExistence type="predicted"/>
<evidence type="ECO:0000313" key="2">
    <source>
        <dbReference type="EMBL" id="RNA33553.1"/>
    </source>
</evidence>
<dbReference type="AlphaFoldDB" id="A0A3M7SCJ4"/>
<dbReference type="Proteomes" id="UP000276133">
    <property type="component" value="Unassembled WGS sequence"/>
</dbReference>
<keyword evidence="1" id="KW-1133">Transmembrane helix</keyword>
<keyword evidence="1" id="KW-0472">Membrane</keyword>
<keyword evidence="3" id="KW-1185">Reference proteome</keyword>
<gene>
    <name evidence="2" type="ORF">BpHYR1_001833</name>
</gene>
<keyword evidence="1" id="KW-0812">Transmembrane</keyword>
<evidence type="ECO:0000256" key="1">
    <source>
        <dbReference type="SAM" id="Phobius"/>
    </source>
</evidence>
<evidence type="ECO:0000313" key="3">
    <source>
        <dbReference type="Proteomes" id="UP000276133"/>
    </source>
</evidence>
<feature type="transmembrane region" description="Helical" evidence="1">
    <location>
        <begin position="116"/>
        <end position="138"/>
    </location>
</feature>
<reference evidence="2 3" key="1">
    <citation type="journal article" date="2018" name="Sci. Rep.">
        <title>Genomic signatures of local adaptation to the degree of environmental predictability in rotifers.</title>
        <authorList>
            <person name="Franch-Gras L."/>
            <person name="Hahn C."/>
            <person name="Garcia-Roger E.M."/>
            <person name="Carmona M.J."/>
            <person name="Serra M."/>
            <person name="Gomez A."/>
        </authorList>
    </citation>
    <scope>NUCLEOTIDE SEQUENCE [LARGE SCALE GENOMIC DNA]</scope>
    <source>
        <strain evidence="2">HYR1</strain>
    </source>
</reference>
<protein>
    <submittedName>
        <fullName evidence="2">Uncharacterized protein</fullName>
    </submittedName>
</protein>